<evidence type="ECO:0000256" key="3">
    <source>
        <dbReference type="SAM" id="MobiDB-lite"/>
    </source>
</evidence>
<dbReference type="UniPathway" id="UPA00344"/>
<reference evidence="5 6" key="1">
    <citation type="journal article" date="2017" name="PLoS Biol.">
        <title>The sea cucumber genome provides insights into morphological evolution and visceral regeneration.</title>
        <authorList>
            <person name="Zhang X."/>
            <person name="Sun L."/>
            <person name="Yuan J."/>
            <person name="Sun Y."/>
            <person name="Gao Y."/>
            <person name="Zhang L."/>
            <person name="Li S."/>
            <person name="Dai H."/>
            <person name="Hamel J.F."/>
            <person name="Liu C."/>
            <person name="Yu Y."/>
            <person name="Liu S."/>
            <person name="Lin W."/>
            <person name="Guo K."/>
            <person name="Jin S."/>
            <person name="Xu P."/>
            <person name="Storey K.B."/>
            <person name="Huan P."/>
            <person name="Zhang T."/>
            <person name="Zhou Y."/>
            <person name="Zhang J."/>
            <person name="Lin C."/>
            <person name="Li X."/>
            <person name="Xing L."/>
            <person name="Huo D."/>
            <person name="Sun M."/>
            <person name="Wang L."/>
            <person name="Mercier A."/>
            <person name="Li F."/>
            <person name="Yang H."/>
            <person name="Xiang J."/>
        </authorList>
    </citation>
    <scope>NUCLEOTIDE SEQUENCE [LARGE SCALE GENOMIC DNA]</scope>
    <source>
        <strain evidence="5">Shaxun</strain>
        <tissue evidence="5">Muscle</tissue>
    </source>
</reference>
<evidence type="ECO:0000313" key="5">
    <source>
        <dbReference type="EMBL" id="PIK62703.1"/>
    </source>
</evidence>
<comment type="pathway">
    <text evidence="1">Cofactor biosynthesis; molybdopterin biosynthesis.</text>
</comment>
<dbReference type="SUPFAM" id="SSF55040">
    <property type="entry name" value="Molybdenum cofactor biosynthesis protein C, MoaC"/>
    <property type="match status" value="1"/>
</dbReference>
<comment type="caution">
    <text evidence="5">The sequence shown here is derived from an EMBL/GenBank/DDBJ whole genome shotgun (WGS) entry which is preliminary data.</text>
</comment>
<dbReference type="OrthoDB" id="429626at2759"/>
<dbReference type="Pfam" id="PF01967">
    <property type="entry name" value="MoaC"/>
    <property type="match status" value="1"/>
</dbReference>
<feature type="domain" description="Molybdopterin cofactor biosynthesis C (MoaC)" evidence="4">
    <location>
        <begin position="49"/>
        <end position="154"/>
    </location>
</feature>
<organism evidence="5 6">
    <name type="scientific">Stichopus japonicus</name>
    <name type="common">Sea cucumber</name>
    <dbReference type="NCBI Taxonomy" id="307972"/>
    <lineage>
        <taxon>Eukaryota</taxon>
        <taxon>Metazoa</taxon>
        <taxon>Echinodermata</taxon>
        <taxon>Eleutherozoa</taxon>
        <taxon>Echinozoa</taxon>
        <taxon>Holothuroidea</taxon>
        <taxon>Aspidochirotacea</taxon>
        <taxon>Aspidochirotida</taxon>
        <taxon>Stichopodidae</taxon>
        <taxon>Apostichopus</taxon>
    </lineage>
</organism>
<protein>
    <recommendedName>
        <fullName evidence="4">Molybdopterin cofactor biosynthesis C (MoaC) domain-containing protein</fullName>
    </recommendedName>
</protein>
<accession>A0A2G8LR17</accession>
<proteinExistence type="predicted"/>
<feature type="compositionally biased region" description="Polar residues" evidence="3">
    <location>
        <begin position="1"/>
        <end position="12"/>
    </location>
</feature>
<dbReference type="Gene3D" id="3.30.70.640">
    <property type="entry name" value="Molybdopterin cofactor biosynthesis C (MoaC) domain"/>
    <property type="match status" value="1"/>
</dbReference>
<gene>
    <name evidence="5" type="ORF">BSL78_00398</name>
</gene>
<evidence type="ECO:0000256" key="2">
    <source>
        <dbReference type="ARBA" id="ARBA00023150"/>
    </source>
</evidence>
<dbReference type="Proteomes" id="UP000230750">
    <property type="component" value="Unassembled WGS sequence"/>
</dbReference>
<evidence type="ECO:0000313" key="6">
    <source>
        <dbReference type="Proteomes" id="UP000230750"/>
    </source>
</evidence>
<dbReference type="EMBL" id="MRZV01000007">
    <property type="protein sequence ID" value="PIK62703.1"/>
    <property type="molecule type" value="Genomic_DNA"/>
</dbReference>
<dbReference type="STRING" id="307972.A0A2G8LR17"/>
<keyword evidence="2" id="KW-0501">Molybdenum cofactor biosynthesis</keyword>
<sequence>MSSNIASEADSPNDQRRRSHGGRQPEDTDPKNSLGVCYRGTGRRVHLVVENGELNKNFKTIVQIAGIAGAKRTSELIPLCHNIPISNVSLEVAVSGQGRQLNLTSMVKTTGLTGVEMEALTAVTVAALTVYDMCKAVSHDIEITDVKLISKCGGKSDFTRTPNPVR</sequence>
<dbReference type="AlphaFoldDB" id="A0A2G8LR17"/>
<dbReference type="GO" id="GO:0006777">
    <property type="term" value="P:Mo-molybdopterin cofactor biosynthetic process"/>
    <property type="evidence" value="ECO:0007669"/>
    <property type="project" value="UniProtKB-KW"/>
</dbReference>
<keyword evidence="6" id="KW-1185">Reference proteome</keyword>
<dbReference type="InterPro" id="IPR002820">
    <property type="entry name" value="Mopterin_CF_biosynth-C_dom"/>
</dbReference>
<name>A0A2G8LR17_STIJA</name>
<evidence type="ECO:0000256" key="1">
    <source>
        <dbReference type="ARBA" id="ARBA00005046"/>
    </source>
</evidence>
<dbReference type="InterPro" id="IPR036522">
    <property type="entry name" value="MoaC_sf"/>
</dbReference>
<evidence type="ECO:0000259" key="4">
    <source>
        <dbReference type="Pfam" id="PF01967"/>
    </source>
</evidence>
<feature type="region of interest" description="Disordered" evidence="3">
    <location>
        <begin position="1"/>
        <end position="35"/>
    </location>
</feature>